<evidence type="ECO:0000256" key="1">
    <source>
        <dbReference type="SAM" id="MobiDB-lite"/>
    </source>
</evidence>
<feature type="region of interest" description="Disordered" evidence="1">
    <location>
        <begin position="1"/>
        <end position="116"/>
    </location>
</feature>
<dbReference type="PANTHER" id="PTHR31099:SF49">
    <property type="entry name" value="MYOSIN HEAVY CHAIN-LIKE PROTEIN"/>
    <property type="match status" value="1"/>
</dbReference>
<proteinExistence type="predicted"/>
<evidence type="ECO:0000313" key="3">
    <source>
        <dbReference type="Proteomes" id="UP000029120"/>
    </source>
</evidence>
<dbReference type="OrthoDB" id="1114078at2759"/>
<dbReference type="Proteomes" id="UP000029120">
    <property type="component" value="Chromosome 1"/>
</dbReference>
<dbReference type="Gramene" id="KFK45093">
    <property type="protein sequence ID" value="KFK45093"/>
    <property type="gene ID" value="AALP_AA1G342800"/>
</dbReference>
<gene>
    <name evidence="2" type="ordered locus">AALP_Aa1g342800</name>
</gene>
<feature type="compositionally biased region" description="Basic and acidic residues" evidence="1">
    <location>
        <begin position="44"/>
        <end position="55"/>
    </location>
</feature>
<sequence length="499" mass="55014">MGTDSIGEFNFDPRGTDGIELGVIGDRNDAEVAAAEDPTGNSTDDSKAFNADDPKTTSVSDIEPTSRLTSSEDPSVASDDEDLLDEVQQTEKAKKAKKKAKEKVCPDPPGSSLSNEKSLRRLRKKCGISEEIVLVAPSPADRVVAPAPGHFTLFENYFDQCRLWFPLPRFLMRFLAAHGVCLAQINPKDIRHLINIYVLSRECGVDISTEHLSYLMDFRVHGRSDELKHRVTNASGMTLIAGFPSKDDHFEDRFFFVELSEKTVEADCAGLPSLPAVSKKFVTAMHDEVSSRNGKWRKSFSRKRIERALSTEIIPGKILGRGRARVSSREQAALDAAAKATRSLGSDARRVVRVDIYPPAVVDKEALASGDAVPSVSGLLRDEAYAATKSKAYEIKKDCDAKLAKLKLKCTKGDEEIASLKTQLSFASDLQSYRINEAVTEARDEMPRGFAGRVSQRRRPIYDARDVFGELLDSVREVLEIPEVSAADEVDDEADDEEP</sequence>
<protein>
    <submittedName>
        <fullName evidence="2">Uncharacterized protein</fullName>
    </submittedName>
</protein>
<dbReference type="EMBL" id="CM002869">
    <property type="protein sequence ID" value="KFK45093.1"/>
    <property type="molecule type" value="Genomic_DNA"/>
</dbReference>
<evidence type="ECO:0000313" key="2">
    <source>
        <dbReference type="EMBL" id="KFK45093.1"/>
    </source>
</evidence>
<reference evidence="3" key="1">
    <citation type="journal article" date="2015" name="Nat. Plants">
        <title>Genome expansion of Arabis alpina linked with retrotransposition and reduced symmetric DNA methylation.</title>
        <authorList>
            <person name="Willing E.M."/>
            <person name="Rawat V."/>
            <person name="Mandakova T."/>
            <person name="Maumus F."/>
            <person name="James G.V."/>
            <person name="Nordstroem K.J."/>
            <person name="Becker C."/>
            <person name="Warthmann N."/>
            <person name="Chica C."/>
            <person name="Szarzynska B."/>
            <person name="Zytnicki M."/>
            <person name="Albani M.C."/>
            <person name="Kiefer C."/>
            <person name="Bergonzi S."/>
            <person name="Castaings L."/>
            <person name="Mateos J.L."/>
            <person name="Berns M.C."/>
            <person name="Bujdoso N."/>
            <person name="Piofczyk T."/>
            <person name="de Lorenzo L."/>
            <person name="Barrero-Sicilia C."/>
            <person name="Mateos I."/>
            <person name="Piednoel M."/>
            <person name="Hagmann J."/>
            <person name="Chen-Min-Tao R."/>
            <person name="Iglesias-Fernandez R."/>
            <person name="Schuster S.C."/>
            <person name="Alonso-Blanco C."/>
            <person name="Roudier F."/>
            <person name="Carbonero P."/>
            <person name="Paz-Ares J."/>
            <person name="Davis S.J."/>
            <person name="Pecinka A."/>
            <person name="Quesneville H."/>
            <person name="Colot V."/>
            <person name="Lysak M.A."/>
            <person name="Weigel D."/>
            <person name="Coupland G."/>
            <person name="Schneeberger K."/>
        </authorList>
    </citation>
    <scope>NUCLEOTIDE SEQUENCE [LARGE SCALE GENOMIC DNA]</scope>
    <source>
        <strain evidence="3">cv. Pajares</strain>
    </source>
</reference>
<accession>A0A087HSJ1</accession>
<organism evidence="2 3">
    <name type="scientific">Arabis alpina</name>
    <name type="common">Alpine rock-cress</name>
    <dbReference type="NCBI Taxonomy" id="50452"/>
    <lineage>
        <taxon>Eukaryota</taxon>
        <taxon>Viridiplantae</taxon>
        <taxon>Streptophyta</taxon>
        <taxon>Embryophyta</taxon>
        <taxon>Tracheophyta</taxon>
        <taxon>Spermatophyta</taxon>
        <taxon>Magnoliopsida</taxon>
        <taxon>eudicotyledons</taxon>
        <taxon>Gunneridae</taxon>
        <taxon>Pentapetalae</taxon>
        <taxon>rosids</taxon>
        <taxon>malvids</taxon>
        <taxon>Brassicales</taxon>
        <taxon>Brassicaceae</taxon>
        <taxon>Arabideae</taxon>
        <taxon>Arabis</taxon>
    </lineage>
</organism>
<keyword evidence="3" id="KW-1185">Reference proteome</keyword>
<dbReference type="PANTHER" id="PTHR31099">
    <property type="entry name" value="OS06G0165300 PROTEIN"/>
    <property type="match status" value="1"/>
</dbReference>
<dbReference type="AlphaFoldDB" id="A0A087HSJ1"/>
<name>A0A087HSJ1_ARAAL</name>